<dbReference type="EMBL" id="MU167274">
    <property type="protein sequence ID" value="KAG0145548.1"/>
    <property type="molecule type" value="Genomic_DNA"/>
</dbReference>
<accession>A0A9P6NK71</accession>
<protein>
    <submittedName>
        <fullName evidence="1">Uncharacterized protein</fullName>
    </submittedName>
</protein>
<proteinExistence type="predicted"/>
<gene>
    <name evidence="1" type="ORF">CROQUDRAFT_658467</name>
</gene>
<evidence type="ECO:0000313" key="2">
    <source>
        <dbReference type="Proteomes" id="UP000886653"/>
    </source>
</evidence>
<name>A0A9P6NK71_9BASI</name>
<sequence length="123" mass="14098">AYEAIKIAIQPIMDKLRVYHDVTLRKPVYLCVVMLDRRRKTENICPNLISKTKALNLLSSECKRLCGDNHFQLYHSDQPASEGTYESDPWALIGAATDPFDIQDEVNSYLTAPIEYKNTHILE</sequence>
<organism evidence="1 2">
    <name type="scientific">Cronartium quercuum f. sp. fusiforme G11</name>
    <dbReference type="NCBI Taxonomy" id="708437"/>
    <lineage>
        <taxon>Eukaryota</taxon>
        <taxon>Fungi</taxon>
        <taxon>Dikarya</taxon>
        <taxon>Basidiomycota</taxon>
        <taxon>Pucciniomycotina</taxon>
        <taxon>Pucciniomycetes</taxon>
        <taxon>Pucciniales</taxon>
        <taxon>Coleosporiaceae</taxon>
        <taxon>Cronartium</taxon>
    </lineage>
</organism>
<keyword evidence="2" id="KW-1185">Reference proteome</keyword>
<feature type="non-terminal residue" evidence="1">
    <location>
        <position position="1"/>
    </location>
</feature>
<dbReference type="OrthoDB" id="3243659at2759"/>
<dbReference type="AlphaFoldDB" id="A0A9P6NK71"/>
<evidence type="ECO:0000313" key="1">
    <source>
        <dbReference type="EMBL" id="KAG0145548.1"/>
    </source>
</evidence>
<dbReference type="Proteomes" id="UP000886653">
    <property type="component" value="Unassembled WGS sequence"/>
</dbReference>
<comment type="caution">
    <text evidence="1">The sequence shown here is derived from an EMBL/GenBank/DDBJ whole genome shotgun (WGS) entry which is preliminary data.</text>
</comment>
<reference evidence="1" key="1">
    <citation type="submission" date="2013-11" db="EMBL/GenBank/DDBJ databases">
        <title>Genome sequence of the fusiform rust pathogen reveals effectors for host alternation and coevolution with pine.</title>
        <authorList>
            <consortium name="DOE Joint Genome Institute"/>
            <person name="Smith K."/>
            <person name="Pendleton A."/>
            <person name="Kubisiak T."/>
            <person name="Anderson C."/>
            <person name="Salamov A."/>
            <person name="Aerts A."/>
            <person name="Riley R."/>
            <person name="Clum A."/>
            <person name="Lindquist E."/>
            <person name="Ence D."/>
            <person name="Campbell M."/>
            <person name="Kronenberg Z."/>
            <person name="Feau N."/>
            <person name="Dhillon B."/>
            <person name="Hamelin R."/>
            <person name="Burleigh J."/>
            <person name="Smith J."/>
            <person name="Yandell M."/>
            <person name="Nelson C."/>
            <person name="Grigoriev I."/>
            <person name="Davis J."/>
        </authorList>
    </citation>
    <scope>NUCLEOTIDE SEQUENCE</scope>
    <source>
        <strain evidence="1">G11</strain>
    </source>
</reference>